<evidence type="ECO:0000256" key="1">
    <source>
        <dbReference type="SAM" id="MobiDB-lite"/>
    </source>
</evidence>
<reference evidence="2 3" key="1">
    <citation type="submission" date="2017-05" db="EMBL/GenBank/DDBJ databases">
        <title>Streptomyces alboflavus Genome sequencing and assembly.</title>
        <authorList>
            <person name="Wang Y."/>
            <person name="Du B."/>
            <person name="Ding Y."/>
            <person name="Liu H."/>
            <person name="Hou Q."/>
            <person name="Liu K."/>
            <person name="Wang C."/>
            <person name="Yao L."/>
        </authorList>
    </citation>
    <scope>NUCLEOTIDE SEQUENCE [LARGE SCALE GENOMIC DNA]</scope>
    <source>
        <strain evidence="2 3">MDJK44</strain>
    </source>
</reference>
<dbReference type="AlphaFoldDB" id="A0A1Z1W520"/>
<feature type="compositionally biased region" description="Basic and acidic residues" evidence="1">
    <location>
        <begin position="1"/>
        <end position="16"/>
    </location>
</feature>
<feature type="region of interest" description="Disordered" evidence="1">
    <location>
        <begin position="47"/>
        <end position="66"/>
    </location>
</feature>
<keyword evidence="3" id="KW-1185">Reference proteome</keyword>
<dbReference type="Proteomes" id="UP000195880">
    <property type="component" value="Chromosome"/>
</dbReference>
<organism evidence="2 3">
    <name type="scientific">Streptomyces alboflavus</name>
    <dbReference type="NCBI Taxonomy" id="67267"/>
    <lineage>
        <taxon>Bacteria</taxon>
        <taxon>Bacillati</taxon>
        <taxon>Actinomycetota</taxon>
        <taxon>Actinomycetes</taxon>
        <taxon>Kitasatosporales</taxon>
        <taxon>Streptomycetaceae</taxon>
        <taxon>Streptomyces</taxon>
    </lineage>
</organism>
<sequence length="66" mass="7627">MDTEIQRLEQRQREQQDQITGQGAAIAWLVDDRHSLVRTIRKAGLEPPLARPIPDRARPYLDHIDA</sequence>
<protein>
    <submittedName>
        <fullName evidence="2">Uncharacterized protein</fullName>
    </submittedName>
</protein>
<evidence type="ECO:0000313" key="2">
    <source>
        <dbReference type="EMBL" id="ARX81504.1"/>
    </source>
</evidence>
<dbReference type="KEGG" id="salf:SMD44_00902"/>
<feature type="compositionally biased region" description="Basic and acidic residues" evidence="1">
    <location>
        <begin position="53"/>
        <end position="66"/>
    </location>
</feature>
<feature type="region of interest" description="Disordered" evidence="1">
    <location>
        <begin position="1"/>
        <end position="20"/>
    </location>
</feature>
<gene>
    <name evidence="2" type="ORF">SMD44_00902</name>
</gene>
<accession>A0A1Z1W520</accession>
<evidence type="ECO:0000313" key="3">
    <source>
        <dbReference type="Proteomes" id="UP000195880"/>
    </source>
</evidence>
<dbReference type="EMBL" id="CP021748">
    <property type="protein sequence ID" value="ARX81504.1"/>
    <property type="molecule type" value="Genomic_DNA"/>
</dbReference>
<name>A0A1Z1W520_9ACTN</name>
<proteinExistence type="predicted"/>